<dbReference type="Proteomes" id="UP000250028">
    <property type="component" value="Unassembled WGS sequence"/>
</dbReference>
<dbReference type="OrthoDB" id="4867773at2"/>
<keyword evidence="1" id="KW-0472">Membrane</keyword>
<keyword evidence="3" id="KW-1185">Reference proteome</keyword>
<protein>
    <submittedName>
        <fullName evidence="2">Uncharacterized protein</fullName>
    </submittedName>
</protein>
<name>A0A2Y9C142_9MICO</name>
<proteinExistence type="predicted"/>
<keyword evidence="1" id="KW-0812">Transmembrane</keyword>
<feature type="transmembrane region" description="Helical" evidence="1">
    <location>
        <begin position="86"/>
        <end position="106"/>
    </location>
</feature>
<dbReference type="AlphaFoldDB" id="A0A2Y9C142"/>
<gene>
    <name evidence="2" type="ORF">SAMN04489750_0938</name>
</gene>
<organism evidence="2 3">
    <name type="scientific">Branchiibius hedensis</name>
    <dbReference type="NCBI Taxonomy" id="672460"/>
    <lineage>
        <taxon>Bacteria</taxon>
        <taxon>Bacillati</taxon>
        <taxon>Actinomycetota</taxon>
        <taxon>Actinomycetes</taxon>
        <taxon>Micrococcales</taxon>
        <taxon>Dermacoccaceae</taxon>
        <taxon>Branchiibius</taxon>
    </lineage>
</organism>
<evidence type="ECO:0000256" key="1">
    <source>
        <dbReference type="SAM" id="Phobius"/>
    </source>
</evidence>
<sequence>MSPEPRDDEQAELAAQADYDLKFAQIVAAMNADHDVATDDDIVGPATPALQLPTGWRVPDSGSHSLLDDQFEPPDLDDLPEEDMQLWAIVGALVGAPLWIAYLLFFDPYAGWLWWTLACLLFGAGLVMLVMRQPWSRDPDDHDDGAVL</sequence>
<accession>A0A2Y9C142</accession>
<evidence type="ECO:0000313" key="3">
    <source>
        <dbReference type="Proteomes" id="UP000250028"/>
    </source>
</evidence>
<reference evidence="3" key="1">
    <citation type="submission" date="2016-10" db="EMBL/GenBank/DDBJ databases">
        <authorList>
            <person name="Varghese N."/>
            <person name="Submissions S."/>
        </authorList>
    </citation>
    <scope>NUCLEOTIDE SEQUENCE [LARGE SCALE GENOMIC DNA]</scope>
    <source>
        <strain evidence="3">DSM 22951</strain>
    </source>
</reference>
<keyword evidence="1" id="KW-1133">Transmembrane helix</keyword>
<dbReference type="EMBL" id="UESZ01000001">
    <property type="protein sequence ID" value="SSA33653.1"/>
    <property type="molecule type" value="Genomic_DNA"/>
</dbReference>
<dbReference type="RefSeq" id="WP_109684323.1">
    <property type="nucleotide sequence ID" value="NZ_QGDN01000001.1"/>
</dbReference>
<evidence type="ECO:0000313" key="2">
    <source>
        <dbReference type="EMBL" id="SSA33653.1"/>
    </source>
</evidence>
<feature type="transmembrane region" description="Helical" evidence="1">
    <location>
        <begin position="112"/>
        <end position="131"/>
    </location>
</feature>